<keyword evidence="3" id="KW-1185">Reference proteome</keyword>
<dbReference type="InterPro" id="IPR018865">
    <property type="entry name" value="STK19-like"/>
</dbReference>
<dbReference type="EMBL" id="JARBDR010000214">
    <property type="protein sequence ID" value="KAJ8318464.1"/>
    <property type="molecule type" value="Genomic_DNA"/>
</dbReference>
<proteinExistence type="inferred from homology"/>
<protein>
    <submittedName>
        <fullName evidence="2">Uncharacterized protein</fullName>
    </submittedName>
</protein>
<comment type="similarity">
    <text evidence="1">Belongs to the STK19 family.</text>
</comment>
<gene>
    <name evidence="2" type="ORF">KUTeg_003555</name>
</gene>
<reference evidence="2 3" key="1">
    <citation type="submission" date="2022-12" db="EMBL/GenBank/DDBJ databases">
        <title>Chromosome-level genome of Tegillarca granosa.</title>
        <authorList>
            <person name="Kim J."/>
        </authorList>
    </citation>
    <scope>NUCLEOTIDE SEQUENCE [LARGE SCALE GENOMIC DNA]</scope>
    <source>
        <strain evidence="2">Teg-2019</strain>
        <tissue evidence="2">Adductor muscle</tissue>
    </source>
</reference>
<evidence type="ECO:0000256" key="1">
    <source>
        <dbReference type="ARBA" id="ARBA00093458"/>
    </source>
</evidence>
<comment type="caution">
    <text evidence="2">The sequence shown here is derived from an EMBL/GenBank/DDBJ whole genome shotgun (WGS) entry which is preliminary data.</text>
</comment>
<evidence type="ECO:0000313" key="3">
    <source>
        <dbReference type="Proteomes" id="UP001217089"/>
    </source>
</evidence>
<evidence type="ECO:0000313" key="2">
    <source>
        <dbReference type="EMBL" id="KAJ8318464.1"/>
    </source>
</evidence>
<dbReference type="Pfam" id="PF10494">
    <property type="entry name" value="Stk19"/>
    <property type="match status" value="1"/>
</dbReference>
<dbReference type="Proteomes" id="UP001217089">
    <property type="component" value="Unassembled WGS sequence"/>
</dbReference>
<sequence length="195" mass="22963">MPSDTKAFLLYLRNLFPLEKFEHRLPPIMLKHQLYSLINNRTMVDKQLNDLKVSGEVKLFKLGNETDLYGVVFTDDYRSHVIRVMAEVSIGRNVTERFVNTIIKHCHDMSINKDTLMVEYLFTDEEITQLVKASVLTVRDIGSWWIAVPNAGMYVKSFQRGRKAVLTMIRKCKYKEILRKVCNFSFWFKPKPFYV</sequence>
<organism evidence="2 3">
    <name type="scientific">Tegillarca granosa</name>
    <name type="common">Malaysian cockle</name>
    <name type="synonym">Anadara granosa</name>
    <dbReference type="NCBI Taxonomy" id="220873"/>
    <lineage>
        <taxon>Eukaryota</taxon>
        <taxon>Metazoa</taxon>
        <taxon>Spiralia</taxon>
        <taxon>Lophotrochozoa</taxon>
        <taxon>Mollusca</taxon>
        <taxon>Bivalvia</taxon>
        <taxon>Autobranchia</taxon>
        <taxon>Pteriomorphia</taxon>
        <taxon>Arcoida</taxon>
        <taxon>Arcoidea</taxon>
        <taxon>Arcidae</taxon>
        <taxon>Tegillarca</taxon>
    </lineage>
</organism>
<dbReference type="PANTHER" id="PTHR15243:SF0">
    <property type="entry name" value="SERINE_THREONINE-PROTEIN KINASE 19"/>
    <property type="match status" value="1"/>
</dbReference>
<accession>A0ABQ9FMF5</accession>
<dbReference type="PANTHER" id="PTHR15243">
    <property type="entry name" value="SERINE/THREONINE-PROTEIN KINASE 19"/>
    <property type="match status" value="1"/>
</dbReference>
<name>A0ABQ9FMF5_TEGGR</name>